<reference evidence="11" key="1">
    <citation type="submission" date="2025-08" db="UniProtKB">
        <authorList>
            <consortium name="RefSeq"/>
        </authorList>
    </citation>
    <scope>IDENTIFICATION</scope>
</reference>
<dbReference type="Gene3D" id="4.10.60.30">
    <property type="entry name" value="Nanos, RNA-binding domain"/>
    <property type="match status" value="1"/>
</dbReference>
<comment type="similarity">
    <text evidence="8">Belongs to the nanos family.</text>
</comment>
<dbReference type="AlphaFoldDB" id="A0AAJ6YQQ6"/>
<dbReference type="GeneID" id="105365883"/>
<dbReference type="GO" id="GO:0008270">
    <property type="term" value="F:zinc ion binding"/>
    <property type="evidence" value="ECO:0007669"/>
    <property type="project" value="UniProtKB-KW"/>
</dbReference>
<evidence type="ECO:0000256" key="6">
    <source>
        <dbReference type="ARBA" id="ARBA00022845"/>
    </source>
</evidence>
<keyword evidence="5" id="KW-0862">Zinc</keyword>
<evidence type="ECO:0000256" key="4">
    <source>
        <dbReference type="ARBA" id="ARBA00022771"/>
    </source>
</evidence>
<dbReference type="InterPro" id="IPR038129">
    <property type="entry name" value="Nanos_sf"/>
</dbReference>
<dbReference type="PROSITE" id="PS51522">
    <property type="entry name" value="ZF_NANOS"/>
    <property type="match status" value="1"/>
</dbReference>
<keyword evidence="2" id="KW-0963">Cytoplasm</keyword>
<evidence type="ECO:0000256" key="8">
    <source>
        <dbReference type="PROSITE-ProRule" id="PRU00855"/>
    </source>
</evidence>
<dbReference type="FunFam" id="4.10.60.30:FF:000001">
    <property type="entry name" value="nanos homolog 3"/>
    <property type="match status" value="1"/>
</dbReference>
<feature type="domain" description="Nanos-type" evidence="9">
    <location>
        <begin position="89"/>
        <end position="143"/>
    </location>
</feature>
<evidence type="ECO:0000256" key="5">
    <source>
        <dbReference type="ARBA" id="ARBA00022833"/>
    </source>
</evidence>
<accession>A0AAJ6YQQ6</accession>
<gene>
    <name evidence="11" type="primary">LOC105365883</name>
</gene>
<protein>
    <submittedName>
        <fullName evidence="11">Nanos homolog 3</fullName>
    </submittedName>
</protein>
<evidence type="ECO:0000259" key="9">
    <source>
        <dbReference type="PROSITE" id="PS51522"/>
    </source>
</evidence>
<dbReference type="Pfam" id="PF05741">
    <property type="entry name" value="zf-nanos"/>
    <property type="match status" value="1"/>
</dbReference>
<dbReference type="InterPro" id="IPR024161">
    <property type="entry name" value="Znf_nanos-typ"/>
</dbReference>
<dbReference type="GO" id="GO:0003723">
    <property type="term" value="F:RNA binding"/>
    <property type="evidence" value="ECO:0007669"/>
    <property type="project" value="UniProtKB-UniRule"/>
</dbReference>
<dbReference type="GO" id="GO:0006417">
    <property type="term" value="P:regulation of translation"/>
    <property type="evidence" value="ECO:0007669"/>
    <property type="project" value="UniProtKB-UniRule"/>
</dbReference>
<dbReference type="PANTHER" id="PTHR12887">
    <property type="entry name" value="NANOS PROTEIN"/>
    <property type="match status" value="1"/>
</dbReference>
<name>A0AAJ6YQQ6_9HYME</name>
<keyword evidence="3" id="KW-0479">Metal-binding</keyword>
<sequence length="170" mass="19658">MARVLSAPLSVLPCDWKTMLFPFNPSLEDELNRLFTNFCLSHVLAKPQAEDIWEDFRHNGRDYEYCPDLEDTKIFYYSKKKNKKPLPTECVFCKNNGEDAKIYKTHLLKDTNGRILCPILRKYTCPICGTNGDQAHTLKYCPLNNKQSTTLASMNSLKTLRNSTGRRRSK</sequence>
<evidence type="ECO:0000313" key="11">
    <source>
        <dbReference type="RefSeq" id="XP_011502452.1"/>
    </source>
</evidence>
<dbReference type="KEGG" id="csol:105365883"/>
<evidence type="ECO:0000313" key="10">
    <source>
        <dbReference type="Proteomes" id="UP000695007"/>
    </source>
</evidence>
<comment type="subcellular location">
    <subcellularLocation>
        <location evidence="1">Cytoplasm</location>
    </subcellularLocation>
</comment>
<dbReference type="RefSeq" id="XP_011502452.1">
    <property type="nucleotide sequence ID" value="XM_011504150.1"/>
</dbReference>
<organism evidence="10 11">
    <name type="scientific">Ceratosolen solmsi marchali</name>
    <dbReference type="NCBI Taxonomy" id="326594"/>
    <lineage>
        <taxon>Eukaryota</taxon>
        <taxon>Metazoa</taxon>
        <taxon>Ecdysozoa</taxon>
        <taxon>Arthropoda</taxon>
        <taxon>Hexapoda</taxon>
        <taxon>Insecta</taxon>
        <taxon>Pterygota</taxon>
        <taxon>Neoptera</taxon>
        <taxon>Endopterygota</taxon>
        <taxon>Hymenoptera</taxon>
        <taxon>Apocrita</taxon>
        <taxon>Proctotrupomorpha</taxon>
        <taxon>Chalcidoidea</taxon>
        <taxon>Agaonidae</taxon>
        <taxon>Agaoninae</taxon>
        <taxon>Ceratosolen</taxon>
    </lineage>
</organism>
<evidence type="ECO:0000256" key="1">
    <source>
        <dbReference type="ARBA" id="ARBA00004496"/>
    </source>
</evidence>
<evidence type="ECO:0000256" key="7">
    <source>
        <dbReference type="ARBA" id="ARBA00022884"/>
    </source>
</evidence>
<evidence type="ECO:0000256" key="2">
    <source>
        <dbReference type="ARBA" id="ARBA00022490"/>
    </source>
</evidence>
<dbReference type="Proteomes" id="UP000695007">
    <property type="component" value="Unplaced"/>
</dbReference>
<dbReference type="CTD" id="42297"/>
<proteinExistence type="inferred from homology"/>
<keyword evidence="7 8" id="KW-0694">RNA-binding</keyword>
<keyword evidence="4 8" id="KW-0863">Zinc-finger</keyword>
<dbReference type="InterPro" id="IPR008705">
    <property type="entry name" value="Nanos/Xcar2"/>
</dbReference>
<dbReference type="GO" id="GO:0005737">
    <property type="term" value="C:cytoplasm"/>
    <property type="evidence" value="ECO:0007669"/>
    <property type="project" value="UniProtKB-SubCell"/>
</dbReference>
<evidence type="ECO:0000256" key="3">
    <source>
        <dbReference type="ARBA" id="ARBA00022723"/>
    </source>
</evidence>
<keyword evidence="10" id="KW-1185">Reference proteome</keyword>
<keyword evidence="6 8" id="KW-0810">Translation regulation</keyword>